<evidence type="ECO:0000313" key="6">
    <source>
        <dbReference type="Proteomes" id="UP000559010"/>
    </source>
</evidence>
<comment type="catalytic activity">
    <reaction evidence="3">
        <text>(2S,6S)-2,6-diaminopimelate = meso-2,6-diaminopimelate</text>
        <dbReference type="Rhea" id="RHEA:15393"/>
        <dbReference type="ChEBI" id="CHEBI:57609"/>
        <dbReference type="ChEBI" id="CHEBI:57791"/>
        <dbReference type="EC" id="5.1.1.7"/>
    </reaction>
</comment>
<feature type="binding site" evidence="3">
    <location>
        <position position="65"/>
    </location>
    <ligand>
        <name>substrate</name>
    </ligand>
</feature>
<keyword evidence="3" id="KW-0457">Lysine biosynthesis</keyword>
<comment type="similarity">
    <text evidence="1 3">Belongs to the diaminopimelate epimerase family.</text>
</comment>
<dbReference type="AlphaFoldDB" id="A0A848IYM0"/>
<feature type="active site" description="Proton acceptor" evidence="3">
    <location>
        <position position="199"/>
    </location>
</feature>
<comment type="subunit">
    <text evidence="3">Homodimer.</text>
</comment>
<feature type="site" description="Could be important to modulate the pK values of the two catalytic cysteine residues" evidence="3">
    <location>
        <position position="139"/>
    </location>
</feature>
<dbReference type="Proteomes" id="UP000559010">
    <property type="component" value="Unassembled WGS sequence"/>
</dbReference>
<dbReference type="EC" id="5.1.1.7" evidence="3 4"/>
<feature type="site" description="Could be important to modulate the pK values of the two catalytic cysteine residues" evidence="3">
    <location>
        <position position="189"/>
    </location>
</feature>
<sequence length="260" mass="28552">MIVNFYKYQGAGNDFVMLDNRNGEFDSISINTISFLCDRRFGIGADGLITVSNSQDKDFDMVYYNADGSQSFCGNGSRCAVRFAQHLGMLTDSECDFNSTDGPHSAKISDDNISIDLYVKGTIKKYSEKEFFIDTGSPHHIVLSKTLENTDVKTEGSAIRYSEKYAPSGSNVNFISLINDSELSIRTYERGVEDETLACGTGITAAALTGFKLGIKPPVKINAKGGTLFVTFKHDPDTDNFSDIWLTGPAEKVFEGKIEI</sequence>
<evidence type="ECO:0000256" key="3">
    <source>
        <dbReference type="HAMAP-Rule" id="MF_00197"/>
    </source>
</evidence>
<feature type="binding site" evidence="3">
    <location>
        <begin position="189"/>
        <end position="190"/>
    </location>
    <ligand>
        <name>substrate</name>
    </ligand>
</feature>
<comment type="pathway">
    <text evidence="3">Amino-acid biosynthesis; L-lysine biosynthesis via DAP pathway; DL-2,6-diaminopimelate from LL-2,6-diaminopimelate: step 1/1.</text>
</comment>
<evidence type="ECO:0000256" key="4">
    <source>
        <dbReference type="NCBIfam" id="TIGR00652"/>
    </source>
</evidence>
<evidence type="ECO:0000256" key="1">
    <source>
        <dbReference type="ARBA" id="ARBA00010219"/>
    </source>
</evidence>
<dbReference type="EMBL" id="JABBNU010000001">
    <property type="protein sequence ID" value="NMM47089.1"/>
    <property type="molecule type" value="Genomic_DNA"/>
</dbReference>
<dbReference type="Gene3D" id="3.10.310.10">
    <property type="entry name" value="Diaminopimelate Epimerase, Chain A, domain 1"/>
    <property type="match status" value="2"/>
</dbReference>
<dbReference type="HAMAP" id="MF_00197">
    <property type="entry name" value="DAP_epimerase"/>
    <property type="match status" value="1"/>
</dbReference>
<feature type="binding site" evidence="3">
    <location>
        <position position="171"/>
    </location>
    <ligand>
        <name>substrate</name>
    </ligand>
</feature>
<dbReference type="PANTHER" id="PTHR31689:SF0">
    <property type="entry name" value="DIAMINOPIMELATE EPIMERASE"/>
    <property type="match status" value="1"/>
</dbReference>
<accession>A0A848IYM0</accession>
<evidence type="ECO:0000256" key="2">
    <source>
        <dbReference type="ARBA" id="ARBA00023235"/>
    </source>
</evidence>
<feature type="binding site" evidence="3">
    <location>
        <begin position="200"/>
        <end position="201"/>
    </location>
    <ligand>
        <name>substrate</name>
    </ligand>
</feature>
<reference evidence="5 6" key="1">
    <citation type="submission" date="2020-04" db="EMBL/GenBank/DDBJ databases">
        <title>Flammeovirgaceae bacterium KN852 isolated from deep sea.</title>
        <authorList>
            <person name="Zhang D.-C."/>
        </authorList>
    </citation>
    <scope>NUCLEOTIDE SEQUENCE [LARGE SCALE GENOMIC DNA]</scope>
    <source>
        <strain evidence="5 6">KN852</strain>
    </source>
</reference>
<keyword evidence="2 3" id="KW-0413">Isomerase</keyword>
<feature type="binding site" evidence="3">
    <location>
        <begin position="74"/>
        <end position="75"/>
    </location>
    <ligand>
        <name>substrate</name>
    </ligand>
</feature>
<dbReference type="GO" id="GO:0008837">
    <property type="term" value="F:diaminopimelate epimerase activity"/>
    <property type="evidence" value="ECO:0007669"/>
    <property type="project" value="UniProtKB-UniRule"/>
</dbReference>
<comment type="caution">
    <text evidence="5">The sequence shown here is derived from an EMBL/GenBank/DDBJ whole genome shotgun (WGS) entry which is preliminary data.</text>
</comment>
<dbReference type="NCBIfam" id="TIGR00652">
    <property type="entry name" value="DapF"/>
    <property type="match status" value="1"/>
</dbReference>
<gene>
    <name evidence="3" type="primary">dapF</name>
    <name evidence="5" type="ORF">HH304_01665</name>
</gene>
<comment type="function">
    <text evidence="3">Catalyzes the stereoinversion of LL-2,6-diaminopimelate (L,L-DAP) to meso-diaminopimelate (meso-DAP), a precursor of L-lysine and an essential component of the bacterial peptidoglycan.</text>
</comment>
<dbReference type="PANTHER" id="PTHR31689">
    <property type="entry name" value="DIAMINOPIMELATE EPIMERASE, CHLOROPLASTIC"/>
    <property type="match status" value="1"/>
</dbReference>
<organism evidence="5 6">
    <name type="scientific">Marinigracilibium pacificum</name>
    <dbReference type="NCBI Taxonomy" id="2729599"/>
    <lineage>
        <taxon>Bacteria</taxon>
        <taxon>Pseudomonadati</taxon>
        <taxon>Bacteroidota</taxon>
        <taxon>Cytophagia</taxon>
        <taxon>Cytophagales</taxon>
        <taxon>Flammeovirgaceae</taxon>
        <taxon>Marinigracilibium</taxon>
    </lineage>
</organism>
<keyword evidence="6" id="KW-1185">Reference proteome</keyword>
<keyword evidence="3" id="KW-0028">Amino-acid biosynthesis</keyword>
<keyword evidence="3" id="KW-0963">Cytoplasm</keyword>
<proteinExistence type="inferred from homology"/>
<dbReference type="GO" id="GO:0009089">
    <property type="term" value="P:lysine biosynthetic process via diaminopimelate"/>
    <property type="evidence" value="ECO:0007669"/>
    <property type="project" value="UniProtKB-UniRule"/>
</dbReference>
<dbReference type="RefSeq" id="WP_169677703.1">
    <property type="nucleotide sequence ID" value="NZ_JABBNU010000001.1"/>
</dbReference>
<name>A0A848IYM0_9BACT</name>
<dbReference type="InterPro" id="IPR001653">
    <property type="entry name" value="DAP_epimerase_DapF"/>
</dbReference>
<dbReference type="UniPathway" id="UPA00034">
    <property type="reaction ID" value="UER00025"/>
</dbReference>
<protein>
    <recommendedName>
        <fullName evidence="3 4">Diaminopimelate epimerase</fullName>
        <shortName evidence="3">DAP epimerase</shortName>
        <ecNumber evidence="3 4">5.1.1.7</ecNumber>
    </recommendedName>
    <alternativeName>
        <fullName evidence="3">PLP-independent amino acid racemase</fullName>
    </alternativeName>
</protein>
<feature type="active site" description="Proton donor" evidence="3">
    <location>
        <position position="73"/>
    </location>
</feature>
<feature type="binding site" evidence="3">
    <location>
        <position position="13"/>
    </location>
    <ligand>
        <name>substrate</name>
    </ligand>
</feature>
<dbReference type="GO" id="GO:0005829">
    <property type="term" value="C:cytosol"/>
    <property type="evidence" value="ECO:0007669"/>
    <property type="project" value="TreeGrafter"/>
</dbReference>
<comment type="caution">
    <text evidence="3">Lacks conserved residue(s) required for the propagation of feature annotation.</text>
</comment>
<dbReference type="Pfam" id="PF01678">
    <property type="entry name" value="DAP_epimerase"/>
    <property type="match status" value="2"/>
</dbReference>
<evidence type="ECO:0000313" key="5">
    <source>
        <dbReference type="EMBL" id="NMM47089.1"/>
    </source>
</evidence>
<comment type="subcellular location">
    <subcellularLocation>
        <location evidence="3">Cytoplasm</location>
    </subcellularLocation>
</comment>
<dbReference type="SUPFAM" id="SSF54506">
    <property type="entry name" value="Diaminopimelate epimerase-like"/>
    <property type="match status" value="2"/>
</dbReference>